<dbReference type="PANTHER" id="PTHR43363:SF1">
    <property type="entry name" value="HYPOXANTHINE-GUANINE PHOSPHORIBOSYLTRANSFERASE"/>
    <property type="match status" value="1"/>
</dbReference>
<evidence type="ECO:0000256" key="2">
    <source>
        <dbReference type="ARBA" id="ARBA00022679"/>
    </source>
</evidence>
<evidence type="ECO:0000256" key="1">
    <source>
        <dbReference type="ARBA" id="ARBA00022676"/>
    </source>
</evidence>
<dbReference type="InterPro" id="IPR029057">
    <property type="entry name" value="PRTase-like"/>
</dbReference>
<dbReference type="AlphaFoldDB" id="A0AAW8QWH8"/>
<feature type="domain" description="Phosphoribosyltransferase" evidence="3">
    <location>
        <begin position="13"/>
        <end position="158"/>
    </location>
</feature>
<dbReference type="RefSeq" id="WP_311360120.1">
    <property type="nucleotide sequence ID" value="NZ_JAVRIE010000001.1"/>
</dbReference>
<reference evidence="4 5" key="1">
    <citation type="submission" date="2023-09" db="EMBL/GenBank/DDBJ databases">
        <authorList>
            <person name="Rey-Velasco X."/>
        </authorList>
    </citation>
    <scope>NUCLEOTIDE SEQUENCE [LARGE SCALE GENOMIC DNA]</scope>
    <source>
        <strain evidence="4 5">W409</strain>
    </source>
</reference>
<comment type="caution">
    <text evidence="4">The sequence shown here is derived from an EMBL/GenBank/DDBJ whole genome shotgun (WGS) entry which is preliminary data.</text>
</comment>
<dbReference type="PANTHER" id="PTHR43363">
    <property type="entry name" value="HYPOXANTHINE PHOSPHORIBOSYLTRANSFERASE"/>
    <property type="match status" value="1"/>
</dbReference>
<keyword evidence="1 4" id="KW-0328">Glycosyltransferase</keyword>
<accession>A0AAW8QWH8</accession>
<keyword evidence="5" id="KW-1185">Reference proteome</keyword>
<dbReference type="GO" id="GO:0016757">
    <property type="term" value="F:glycosyltransferase activity"/>
    <property type="evidence" value="ECO:0007669"/>
    <property type="project" value="UniProtKB-KW"/>
</dbReference>
<sequence>MSKKYISSQSLLEDSFRLASKVFKDGFKPDFIIGIWRGGAPIGIAVQEFFEYKDTPTDHIAVRTSSYYGINKQSKEIKVHGLHYLIENANAGDSLLIVDDVFDSGRSVEALINQIETLMRLNTPKEIRIATPWYKPQNNKTQIVPDYFVNESDEWLVFPHELAGLSVEEIKEGKTELSNILDVLLD</sequence>
<protein>
    <submittedName>
        <fullName evidence="4">Phosphoribosyltransferase family protein</fullName>
    </submittedName>
</protein>
<organism evidence="4 5">
    <name type="scientific">Brumicola blandensis</name>
    <dbReference type="NCBI Taxonomy" id="3075611"/>
    <lineage>
        <taxon>Bacteria</taxon>
        <taxon>Pseudomonadati</taxon>
        <taxon>Pseudomonadota</taxon>
        <taxon>Gammaproteobacteria</taxon>
        <taxon>Alteromonadales</taxon>
        <taxon>Alteromonadaceae</taxon>
        <taxon>Brumicola</taxon>
    </lineage>
</organism>
<dbReference type="SUPFAM" id="SSF53271">
    <property type="entry name" value="PRTase-like"/>
    <property type="match status" value="1"/>
</dbReference>
<dbReference type="CDD" id="cd06223">
    <property type="entry name" value="PRTases_typeI"/>
    <property type="match status" value="1"/>
</dbReference>
<dbReference type="InterPro" id="IPR000836">
    <property type="entry name" value="PRTase_dom"/>
</dbReference>
<dbReference type="Proteomes" id="UP001249020">
    <property type="component" value="Unassembled WGS sequence"/>
</dbReference>
<evidence type="ECO:0000313" key="4">
    <source>
        <dbReference type="EMBL" id="MDT0581312.1"/>
    </source>
</evidence>
<dbReference type="Gene3D" id="3.40.50.2020">
    <property type="match status" value="1"/>
</dbReference>
<proteinExistence type="predicted"/>
<evidence type="ECO:0000313" key="5">
    <source>
        <dbReference type="Proteomes" id="UP001249020"/>
    </source>
</evidence>
<dbReference type="EMBL" id="JAVRIE010000001">
    <property type="protein sequence ID" value="MDT0581312.1"/>
    <property type="molecule type" value="Genomic_DNA"/>
</dbReference>
<keyword evidence="2" id="KW-0808">Transferase</keyword>
<evidence type="ECO:0000259" key="3">
    <source>
        <dbReference type="Pfam" id="PF00156"/>
    </source>
</evidence>
<name>A0AAW8QWH8_9ALTE</name>
<dbReference type="Pfam" id="PF00156">
    <property type="entry name" value="Pribosyltran"/>
    <property type="match status" value="1"/>
</dbReference>
<gene>
    <name evidence="4" type="ORF">RM544_02070</name>
</gene>